<reference evidence="2" key="1">
    <citation type="journal article" date="2010" name="Science">
        <title>Signatures of adaptation to obligate biotrophy in the Hyaloperonospora arabidopsidis genome.</title>
        <authorList>
            <person name="Baxter L."/>
            <person name="Tripathy S."/>
            <person name="Ishaque N."/>
            <person name="Boot N."/>
            <person name="Cabral A."/>
            <person name="Kemen E."/>
            <person name="Thines M."/>
            <person name="Ah-Fong A."/>
            <person name="Anderson R."/>
            <person name="Badejoko W."/>
            <person name="Bittner-Eddy P."/>
            <person name="Boore J.L."/>
            <person name="Chibucos M.C."/>
            <person name="Coates M."/>
            <person name="Dehal P."/>
            <person name="Delehaunty K."/>
            <person name="Dong S."/>
            <person name="Downton P."/>
            <person name="Dumas B."/>
            <person name="Fabro G."/>
            <person name="Fronick C."/>
            <person name="Fuerstenberg S.I."/>
            <person name="Fulton L."/>
            <person name="Gaulin E."/>
            <person name="Govers F."/>
            <person name="Hughes L."/>
            <person name="Humphray S."/>
            <person name="Jiang R.H."/>
            <person name="Judelson H."/>
            <person name="Kamoun S."/>
            <person name="Kyung K."/>
            <person name="Meijer H."/>
            <person name="Minx P."/>
            <person name="Morris P."/>
            <person name="Nelson J."/>
            <person name="Phuntumart V."/>
            <person name="Qutob D."/>
            <person name="Rehmany A."/>
            <person name="Rougon-Cardoso A."/>
            <person name="Ryden P."/>
            <person name="Torto-Alalibo T."/>
            <person name="Studholme D."/>
            <person name="Wang Y."/>
            <person name="Win J."/>
            <person name="Wood J."/>
            <person name="Clifton S.W."/>
            <person name="Rogers J."/>
            <person name="Van den Ackerveken G."/>
            <person name="Jones J.D."/>
            <person name="McDowell J.M."/>
            <person name="Beynon J."/>
            <person name="Tyler B.M."/>
        </authorList>
    </citation>
    <scope>NUCLEOTIDE SEQUENCE [LARGE SCALE GENOMIC DNA]</scope>
    <source>
        <strain evidence="2">Emoy2</strain>
    </source>
</reference>
<evidence type="ECO:0000313" key="1">
    <source>
        <dbReference type="EnsemblProtists" id="HpaP810381"/>
    </source>
</evidence>
<reference evidence="1" key="2">
    <citation type="submission" date="2015-06" db="UniProtKB">
        <authorList>
            <consortium name="EnsemblProtists"/>
        </authorList>
    </citation>
    <scope>IDENTIFICATION</scope>
    <source>
        <strain evidence="1">Emoy2</strain>
    </source>
</reference>
<dbReference type="Proteomes" id="UP000011713">
    <property type="component" value="Unassembled WGS sequence"/>
</dbReference>
<evidence type="ECO:0000313" key="2">
    <source>
        <dbReference type="Proteomes" id="UP000011713"/>
    </source>
</evidence>
<keyword evidence="2" id="KW-1185">Reference proteome</keyword>
<dbReference type="HOGENOM" id="CLU_1237073_0_0_1"/>
<evidence type="ECO:0008006" key="3">
    <source>
        <dbReference type="Google" id="ProtNLM"/>
    </source>
</evidence>
<dbReference type="InParanoid" id="M4BV41"/>
<sequence length="224" mass="26106">MVIFTNTINLYDNILINKYQGLITCNRLTPLQIGWFSKLAAAYERFDGDHSQAFWESTHCLWISKEQARTSPFLASYYNVWTKRRGRGPGVAGRCWSNFSVDESRLMRSRHLLGPLLSPPPRPRCVEYWFPGREKGSNPVNLLEALRVSDPVFPWLMQYRLYSEPHPGTMVPRIKNRRCRAERVTGCLRYMIIYIRLISSMNIMLGQTQYSHNIILIDNIASQM</sequence>
<name>M4BV41_HYAAE</name>
<organism evidence="1 2">
    <name type="scientific">Hyaloperonospora arabidopsidis (strain Emoy2)</name>
    <name type="common">Downy mildew agent</name>
    <name type="synonym">Peronospora arabidopsidis</name>
    <dbReference type="NCBI Taxonomy" id="559515"/>
    <lineage>
        <taxon>Eukaryota</taxon>
        <taxon>Sar</taxon>
        <taxon>Stramenopiles</taxon>
        <taxon>Oomycota</taxon>
        <taxon>Peronosporomycetes</taxon>
        <taxon>Peronosporales</taxon>
        <taxon>Peronosporaceae</taxon>
        <taxon>Hyaloperonospora</taxon>
    </lineage>
</organism>
<dbReference type="VEuPathDB" id="FungiDB:HpaG810381"/>
<dbReference type="EnsemblProtists" id="HpaT810381">
    <property type="protein sequence ID" value="HpaP810381"/>
    <property type="gene ID" value="HpaG810381"/>
</dbReference>
<protein>
    <recommendedName>
        <fullName evidence="3">RxLR effector candidate protein</fullName>
    </recommendedName>
</protein>
<dbReference type="EMBL" id="JH597964">
    <property type="status" value="NOT_ANNOTATED_CDS"/>
    <property type="molecule type" value="Genomic_DNA"/>
</dbReference>
<dbReference type="AlphaFoldDB" id="M4BV41"/>
<accession>M4BV41</accession>
<proteinExistence type="predicted"/>